<dbReference type="SUPFAM" id="SSF53850">
    <property type="entry name" value="Periplasmic binding protein-like II"/>
    <property type="match status" value="1"/>
</dbReference>
<keyword evidence="6" id="KW-1185">Reference proteome</keyword>
<keyword evidence="3 4" id="KW-0732">Signal</keyword>
<dbReference type="Pfam" id="PF01547">
    <property type="entry name" value="SBP_bac_1"/>
    <property type="match status" value="1"/>
</dbReference>
<dbReference type="Proteomes" id="UP000622687">
    <property type="component" value="Unassembled WGS sequence"/>
</dbReference>
<comment type="similarity">
    <text evidence="1">Belongs to the bacterial solute-binding protein 1 family.</text>
</comment>
<reference evidence="5" key="1">
    <citation type="submission" date="2020-12" db="EMBL/GenBank/DDBJ databases">
        <title>Clostridium thailandense sp. nov., a novel acetogenic bacterium isolated from peat land soil in Thailand.</title>
        <authorList>
            <person name="Chaikitkaew S."/>
            <person name="Birkeland N.K."/>
        </authorList>
    </citation>
    <scope>NUCLEOTIDE SEQUENCE</scope>
    <source>
        <strain evidence="5">DSM 17425</strain>
    </source>
</reference>
<dbReference type="PANTHER" id="PTHR30061:SF50">
    <property type="entry name" value="MALTOSE_MALTODEXTRIN-BINDING PERIPLASMIC PROTEIN"/>
    <property type="match status" value="1"/>
</dbReference>
<dbReference type="EMBL" id="JAEEGB010000017">
    <property type="protein sequence ID" value="MBI6874073.1"/>
    <property type="molecule type" value="Genomic_DNA"/>
</dbReference>
<accession>A0A934I0G3</accession>
<protein>
    <submittedName>
        <fullName evidence="5">Extracellular solute-binding protein</fullName>
    </submittedName>
</protein>
<evidence type="ECO:0000313" key="6">
    <source>
        <dbReference type="Proteomes" id="UP000622687"/>
    </source>
</evidence>
<evidence type="ECO:0000313" key="5">
    <source>
        <dbReference type="EMBL" id="MBI6874073.1"/>
    </source>
</evidence>
<dbReference type="InterPro" id="IPR006059">
    <property type="entry name" value="SBP"/>
</dbReference>
<dbReference type="GO" id="GO:0015768">
    <property type="term" value="P:maltose transport"/>
    <property type="evidence" value="ECO:0007669"/>
    <property type="project" value="TreeGrafter"/>
</dbReference>
<gene>
    <name evidence="5" type="ORF">I6U51_15415</name>
</gene>
<dbReference type="GO" id="GO:1901982">
    <property type="term" value="F:maltose binding"/>
    <property type="evidence" value="ECO:0007669"/>
    <property type="project" value="TreeGrafter"/>
</dbReference>
<feature type="chain" id="PRO_5037275197" evidence="4">
    <location>
        <begin position="25"/>
        <end position="426"/>
    </location>
</feature>
<evidence type="ECO:0000256" key="1">
    <source>
        <dbReference type="ARBA" id="ARBA00008520"/>
    </source>
</evidence>
<dbReference type="RefSeq" id="WP_211143480.1">
    <property type="nucleotide sequence ID" value="NZ_JAEEGB010000017.1"/>
</dbReference>
<dbReference type="GO" id="GO:0042956">
    <property type="term" value="P:maltodextrin transmembrane transport"/>
    <property type="evidence" value="ECO:0007669"/>
    <property type="project" value="TreeGrafter"/>
</dbReference>
<keyword evidence="2" id="KW-0813">Transport</keyword>
<dbReference type="PROSITE" id="PS51257">
    <property type="entry name" value="PROKAR_LIPOPROTEIN"/>
    <property type="match status" value="1"/>
</dbReference>
<evidence type="ECO:0000256" key="3">
    <source>
        <dbReference type="ARBA" id="ARBA00022729"/>
    </source>
</evidence>
<dbReference type="PANTHER" id="PTHR30061">
    <property type="entry name" value="MALTOSE-BINDING PERIPLASMIC PROTEIN"/>
    <property type="match status" value="1"/>
</dbReference>
<feature type="signal peptide" evidence="4">
    <location>
        <begin position="1"/>
        <end position="24"/>
    </location>
</feature>
<dbReference type="Gene3D" id="3.40.190.10">
    <property type="entry name" value="Periplasmic binding protein-like II"/>
    <property type="match status" value="1"/>
</dbReference>
<sequence>MSRNTKKFLVFILISMLILTVSCSKNNNVTKQEDTLKGEIKIATEEKYAEQLKITADKFKKIHPKVNIEIKVDNNVKDKVIDKSNNQENAVDIINIEDQNVQYFIDKSPEFALDVTDAVSSYKDKIPKNKLDNLAVKNKIYGIPWNTSPKVILYRIDVFLNEKINVDDIKTWNDYVSVGKRISKDTGKKFLVNLQDESNNFNIVLANQLGTSYFNRDGKLDFNSKEWLKTVETAKLLYSQELMVDISSKNEFISLAKQGSVISIIADPSYISELMKNIPEDKGKWSIMKLPAFEAGGNRDSSVGGANLIINKNSSNATAVKGFVEFMATDEIAQMDLLNNYGTFPANPYMYTLINFNNIVDYFHAKVWNVFASAEKGSYIINYTKYFPIIKDAAKNALTQSNIKEKDPKLILDSLEKDCENKILQK</sequence>
<evidence type="ECO:0000256" key="2">
    <source>
        <dbReference type="ARBA" id="ARBA00022448"/>
    </source>
</evidence>
<dbReference type="AlphaFoldDB" id="A0A934I0G3"/>
<evidence type="ECO:0000256" key="4">
    <source>
        <dbReference type="SAM" id="SignalP"/>
    </source>
</evidence>
<comment type="caution">
    <text evidence="5">The sequence shown here is derived from an EMBL/GenBank/DDBJ whole genome shotgun (WGS) entry which is preliminary data.</text>
</comment>
<dbReference type="GO" id="GO:0055052">
    <property type="term" value="C:ATP-binding cassette (ABC) transporter complex, substrate-binding subunit-containing"/>
    <property type="evidence" value="ECO:0007669"/>
    <property type="project" value="TreeGrafter"/>
</dbReference>
<organism evidence="5 6">
    <name type="scientific">Clostridium aciditolerans</name>
    <dbReference type="NCBI Taxonomy" id="339861"/>
    <lineage>
        <taxon>Bacteria</taxon>
        <taxon>Bacillati</taxon>
        <taxon>Bacillota</taxon>
        <taxon>Clostridia</taxon>
        <taxon>Eubacteriales</taxon>
        <taxon>Clostridiaceae</taxon>
        <taxon>Clostridium</taxon>
    </lineage>
</organism>
<name>A0A934I0G3_9CLOT</name>
<proteinExistence type="inferred from homology"/>